<evidence type="ECO:0000313" key="2">
    <source>
        <dbReference type="Proteomes" id="UP000596049"/>
    </source>
</evidence>
<protein>
    <recommendedName>
        <fullName evidence="3">Secreted protein</fullName>
    </recommendedName>
</protein>
<accession>A0ABX7AXW7</accession>
<gene>
    <name evidence="1" type="ORF">FJQ98_12290</name>
</gene>
<sequence length="58" mass="6614">MTKKKLIRNALLVLLLMVVMITNSQSLNFAKKSCEKQQRTAIIEQSFAGLNWTVTCQE</sequence>
<keyword evidence="2" id="KW-1185">Reference proteome</keyword>
<dbReference type="RefSeq" id="WP_158002953.1">
    <property type="nucleotide sequence ID" value="NZ_CP067341.1"/>
</dbReference>
<organism evidence="1 2">
    <name type="scientific">Lysinibacillus agricola</name>
    <dbReference type="NCBI Taxonomy" id="2590012"/>
    <lineage>
        <taxon>Bacteria</taxon>
        <taxon>Bacillati</taxon>
        <taxon>Bacillota</taxon>
        <taxon>Bacilli</taxon>
        <taxon>Bacillales</taxon>
        <taxon>Bacillaceae</taxon>
        <taxon>Lysinibacillus</taxon>
    </lineage>
</organism>
<dbReference type="Proteomes" id="UP000596049">
    <property type="component" value="Chromosome"/>
</dbReference>
<evidence type="ECO:0000313" key="1">
    <source>
        <dbReference type="EMBL" id="QQP14709.1"/>
    </source>
</evidence>
<evidence type="ECO:0008006" key="3">
    <source>
        <dbReference type="Google" id="ProtNLM"/>
    </source>
</evidence>
<name>A0ABX7AXW7_9BACI</name>
<proteinExistence type="predicted"/>
<dbReference type="EMBL" id="CP067341">
    <property type="protein sequence ID" value="QQP14709.1"/>
    <property type="molecule type" value="Genomic_DNA"/>
</dbReference>
<reference evidence="1 2" key="1">
    <citation type="submission" date="2020-01" db="EMBL/GenBank/DDBJ databases">
        <authorList>
            <person name="Liu G."/>
            <person name="Liu B."/>
        </authorList>
    </citation>
    <scope>NUCLEOTIDE SEQUENCE [LARGE SCALE GENOMIC DNA]</scope>
    <source>
        <strain evidence="1 2">FJAT-51161</strain>
    </source>
</reference>